<dbReference type="KEGG" id="bmeg:BG04_5977"/>
<protein>
    <submittedName>
        <fullName evidence="2">Uncharacterized protein</fullName>
    </submittedName>
</protein>
<geneLocation type="plasmid" evidence="2 3">
    <name>pBMV_1</name>
</geneLocation>
<dbReference type="GeneID" id="93646096"/>
<feature type="coiled-coil region" evidence="1">
    <location>
        <begin position="21"/>
        <end position="74"/>
    </location>
</feature>
<name>A0A0B6AGF6_PRIM2</name>
<keyword evidence="1" id="KW-0175">Coiled coil</keyword>
<organism evidence="2 3">
    <name type="scientific">Priestia megaterium (strain ATCC 14581 / DSM 32 / CCUG 1817 / JCM 2506 / NBRC 15308 / NCIMB 9376 / NCTC 10342 / NRRL B-14308 / VKM B-512 / Ford 19)</name>
    <name type="common">Bacillus megaterium</name>
    <dbReference type="NCBI Taxonomy" id="1348623"/>
    <lineage>
        <taxon>Bacteria</taxon>
        <taxon>Bacillati</taxon>
        <taxon>Bacillota</taxon>
        <taxon>Bacilli</taxon>
        <taxon>Bacillales</taxon>
        <taxon>Bacillaceae</taxon>
        <taxon>Priestia</taxon>
    </lineage>
</organism>
<dbReference type="EMBL" id="CP009919">
    <property type="protein sequence ID" value="AJI20137.1"/>
    <property type="molecule type" value="Genomic_DNA"/>
</dbReference>
<evidence type="ECO:0000256" key="1">
    <source>
        <dbReference type="SAM" id="Coils"/>
    </source>
</evidence>
<evidence type="ECO:0000313" key="2">
    <source>
        <dbReference type="EMBL" id="AJI20137.1"/>
    </source>
</evidence>
<sequence length="75" mass="8517">MNNIEKKKCEIINLKKQDEVNKNLIKVSESLIAMLKQLKEEPQNPEALTAVADLEGQKEQLKAKSKKLSEELAQL</sequence>
<keyword evidence="2" id="KW-0614">Plasmid</keyword>
<reference evidence="2 3" key="1">
    <citation type="journal article" date="2015" name="Genome Announc.">
        <title>Complete genome sequences for 35 biothreat assay-relevant bacillus species.</title>
        <authorList>
            <person name="Johnson S.L."/>
            <person name="Daligault H.E."/>
            <person name="Davenport K.W."/>
            <person name="Jaissle J."/>
            <person name="Frey K.G."/>
            <person name="Ladner J.T."/>
            <person name="Broomall S.M."/>
            <person name="Bishop-Lilly K.A."/>
            <person name="Bruce D.C."/>
            <person name="Gibbons H.S."/>
            <person name="Coyne S.R."/>
            <person name="Lo C.C."/>
            <person name="Meincke L."/>
            <person name="Munk A.C."/>
            <person name="Koroleva G.I."/>
            <person name="Rosenzweig C.N."/>
            <person name="Palacios G.F."/>
            <person name="Redden C.L."/>
            <person name="Minogue T.D."/>
            <person name="Chain P.S."/>
        </authorList>
    </citation>
    <scope>NUCLEOTIDE SEQUENCE [LARGE SCALE GENOMIC DNA]</scope>
    <source>
        <strain evidence="3">ATCC 14581 / DSM 32 / JCM 2506 / NBRC 15308 / NCIMB 9376 / NCTC 10342 / NRRL B-14308 / VKM B-512</strain>
        <plasmid evidence="2 3">pBMV_1</plasmid>
    </source>
</reference>
<dbReference type="HOGENOM" id="CLU_2663446_0_0_9"/>
<evidence type="ECO:0000313" key="3">
    <source>
        <dbReference type="Proteomes" id="UP000031829"/>
    </source>
</evidence>
<gene>
    <name evidence="2" type="ORF">BG04_5977</name>
</gene>
<accession>A0A0B6AGF6</accession>
<dbReference type="RefSeq" id="WP_034656231.1">
    <property type="nucleotide sequence ID" value="NZ_BCVB01000030.1"/>
</dbReference>
<proteinExistence type="predicted"/>
<dbReference type="Proteomes" id="UP000031829">
    <property type="component" value="Plasmid pBMV_1"/>
</dbReference>
<dbReference type="AlphaFoldDB" id="A0A0B6AGF6"/>